<dbReference type="Gene3D" id="2.40.170.20">
    <property type="entry name" value="TonB-dependent receptor, beta-barrel domain"/>
    <property type="match status" value="1"/>
</dbReference>
<dbReference type="GO" id="GO:0009279">
    <property type="term" value="C:cell outer membrane"/>
    <property type="evidence" value="ECO:0007669"/>
    <property type="project" value="UniProtKB-SubCell"/>
</dbReference>
<dbReference type="EMBL" id="LSDK01000020">
    <property type="protein sequence ID" value="KXB78177.1"/>
    <property type="molecule type" value="Genomic_DNA"/>
</dbReference>
<proteinExistence type="predicted"/>
<organism evidence="6 7">
    <name type="scientific">Porphyromonas somerae</name>
    <dbReference type="NCBI Taxonomy" id="322095"/>
    <lineage>
        <taxon>Bacteria</taxon>
        <taxon>Pseudomonadati</taxon>
        <taxon>Bacteroidota</taxon>
        <taxon>Bacteroidia</taxon>
        <taxon>Bacteroidales</taxon>
        <taxon>Porphyromonadaceae</taxon>
        <taxon>Porphyromonas</taxon>
    </lineage>
</organism>
<accession>A0A134BDZ2</accession>
<evidence type="ECO:0000313" key="6">
    <source>
        <dbReference type="EMBL" id="KXB78177.1"/>
    </source>
</evidence>
<dbReference type="OrthoDB" id="905812at2"/>
<comment type="caution">
    <text evidence="6">The sequence shown here is derived from an EMBL/GenBank/DDBJ whole genome shotgun (WGS) entry which is preliminary data.</text>
</comment>
<comment type="subcellular location">
    <subcellularLocation>
        <location evidence="1">Cell outer membrane</location>
    </subcellularLocation>
</comment>
<evidence type="ECO:0000256" key="4">
    <source>
        <dbReference type="SAM" id="SignalP"/>
    </source>
</evidence>
<dbReference type="PANTHER" id="PTHR40980">
    <property type="entry name" value="PLUG DOMAIN-CONTAINING PROTEIN"/>
    <property type="match status" value="1"/>
</dbReference>
<dbReference type="STRING" id="322095.HMPREF3185_00264"/>
<dbReference type="InterPro" id="IPR041700">
    <property type="entry name" value="OMP_b-brl_3"/>
</dbReference>
<evidence type="ECO:0000256" key="2">
    <source>
        <dbReference type="ARBA" id="ARBA00023136"/>
    </source>
</evidence>
<name>A0A134BDZ2_9PORP</name>
<dbReference type="InterPro" id="IPR037066">
    <property type="entry name" value="Plug_dom_sf"/>
</dbReference>
<dbReference type="SUPFAM" id="SSF56935">
    <property type="entry name" value="Porins"/>
    <property type="match status" value="1"/>
</dbReference>
<gene>
    <name evidence="6" type="ORF">HMPREF3185_00264</name>
</gene>
<evidence type="ECO:0000256" key="3">
    <source>
        <dbReference type="ARBA" id="ARBA00023237"/>
    </source>
</evidence>
<dbReference type="InterPro" id="IPR008969">
    <property type="entry name" value="CarboxyPept-like_regulatory"/>
</dbReference>
<dbReference type="RefSeq" id="WP_060934846.1">
    <property type="nucleotide sequence ID" value="NZ_KQ960414.1"/>
</dbReference>
<sequence>MKRLHLLLTALALGTGSTFAQSTGDARLQGRLLRASDRQAIDMGNALLRRLPDSTLVTGVVTDSLGTFSLTASAGTYLLELRALGYQGQYKTITLPATGLDLGELLLSEETQQLRGVEVRGRRPIITRQADRLVFDAQQISAGAQNALDVLKRTPGLSVTDDGISIIGRGKAIILINDKRVRLSGEALTGLLRSYSQSDIAEVQVLTTPPAKYEAEGNAGVLNIVMKKAQNDYFGGSISANTSLYKGRISPSVSTGLNYKQGRVSASLNLDGHLSSIVGNFDTYRTAPSTRLYSASTSLFDYKGRGVNIRGGLDYTINPELTVGFTATYAPSRKQTDRTNETRNYTIRPDGSQDLQLRLPGAASEKDHGAYTALNLHLEKTFAKAPGRKISWDADYVGSRVSTDGSFASTGYLTTGAPAPGSDFAYQSNKGQHVHSYLTNVDFTLPLGKTILAFGAKGTWSRTDNSNEYFAHTTLGARTDAILFDEHVYALYTDVTQPLSAKWNLRGGLRMEYTHTDGKVKGQPDLKTRDYLNIFPTLYLGFTPSERHALSLEGTIRLNRPHFSQLSPYPLYENQYSTIAGKEDLRPEKQGSLTLGYTLDGSLNFQAFANYNWDGITMVALMNPATSEVRYQSDNAETQYNVGLLNSYFFHALPFLQCYISHQVGYTISHIDHDGRRLSSDKGLSYSASLNGTLFLNRTKTLTGNFYLNYMSPEVSGGARTSSRLYTGLILNYSLLKGHLRLSTGVMNLASPDSRTTMTTEGNKIEIVNMNMRNMLMASVTYTFGAHLQGKQASKNAEAMRSRF</sequence>
<keyword evidence="7" id="KW-1185">Reference proteome</keyword>
<keyword evidence="3" id="KW-0998">Cell outer membrane</keyword>
<dbReference type="PATRIC" id="fig|322095.3.peg.262"/>
<feature type="domain" description="Outer membrane protein beta-barrel" evidence="5">
    <location>
        <begin position="384"/>
        <end position="782"/>
    </location>
</feature>
<dbReference type="Pfam" id="PF14905">
    <property type="entry name" value="OMP_b-brl_3"/>
    <property type="match status" value="1"/>
</dbReference>
<keyword evidence="6" id="KW-0675">Receptor</keyword>
<evidence type="ECO:0000313" key="7">
    <source>
        <dbReference type="Proteomes" id="UP000070224"/>
    </source>
</evidence>
<feature type="chain" id="PRO_5007462593" evidence="4">
    <location>
        <begin position="21"/>
        <end position="804"/>
    </location>
</feature>
<reference evidence="7" key="1">
    <citation type="submission" date="2016-01" db="EMBL/GenBank/DDBJ databases">
        <authorList>
            <person name="Mitreva M."/>
            <person name="Pepin K.H."/>
            <person name="Mihindukulasuriya K.A."/>
            <person name="Fulton R."/>
            <person name="Fronick C."/>
            <person name="O'Laughlin M."/>
            <person name="Miner T."/>
            <person name="Herter B."/>
            <person name="Rosa B.A."/>
            <person name="Cordes M."/>
            <person name="Tomlinson C."/>
            <person name="Wollam A."/>
            <person name="Palsikar V.B."/>
            <person name="Mardis E.R."/>
            <person name="Wilson R.K."/>
        </authorList>
    </citation>
    <scope>NUCLEOTIDE SEQUENCE [LARGE SCALE GENOMIC DNA]</scope>
    <source>
        <strain evidence="7">KA00683</strain>
    </source>
</reference>
<keyword evidence="2" id="KW-0472">Membrane</keyword>
<dbReference type="AlphaFoldDB" id="A0A134BDZ2"/>
<keyword evidence="4" id="KW-0732">Signal</keyword>
<dbReference type="Gene3D" id="2.170.130.10">
    <property type="entry name" value="TonB-dependent receptor, plug domain"/>
    <property type="match status" value="1"/>
</dbReference>
<dbReference type="Proteomes" id="UP000070224">
    <property type="component" value="Unassembled WGS sequence"/>
</dbReference>
<evidence type="ECO:0000259" key="5">
    <source>
        <dbReference type="Pfam" id="PF14905"/>
    </source>
</evidence>
<dbReference type="PANTHER" id="PTHR40980:SF4">
    <property type="entry name" value="TONB-DEPENDENT RECEPTOR-LIKE BETA-BARREL DOMAIN-CONTAINING PROTEIN"/>
    <property type="match status" value="1"/>
</dbReference>
<dbReference type="SUPFAM" id="SSF49464">
    <property type="entry name" value="Carboxypeptidase regulatory domain-like"/>
    <property type="match status" value="1"/>
</dbReference>
<protein>
    <submittedName>
        <fullName evidence="6">TonB-dependent receptor plug domain protein</fullName>
    </submittedName>
</protein>
<feature type="signal peptide" evidence="4">
    <location>
        <begin position="1"/>
        <end position="20"/>
    </location>
</feature>
<evidence type="ECO:0000256" key="1">
    <source>
        <dbReference type="ARBA" id="ARBA00004442"/>
    </source>
</evidence>
<dbReference type="InterPro" id="IPR036942">
    <property type="entry name" value="Beta-barrel_TonB_sf"/>
</dbReference>